<accession>A0A2S9H170</accession>
<dbReference type="GO" id="GO:0004089">
    <property type="term" value="F:carbonate dehydratase activity"/>
    <property type="evidence" value="ECO:0007669"/>
    <property type="project" value="UniProtKB-EC"/>
</dbReference>
<evidence type="ECO:0000256" key="8">
    <source>
        <dbReference type="SAM" id="SignalP"/>
    </source>
</evidence>
<reference evidence="10 11" key="1">
    <citation type="submission" date="2018-02" db="EMBL/GenBank/DDBJ databases">
        <title>Solimicrobium silvestre gen. nov., sp. nov., isolated from alpine forest soil.</title>
        <authorList>
            <person name="Margesin R."/>
            <person name="Albuquerque L."/>
            <person name="Zhang D.-C."/>
            <person name="Froufe H.J.C."/>
            <person name="Severino R."/>
            <person name="Roxo I."/>
            <person name="Egas C."/>
            <person name="Da Costa M.S."/>
        </authorList>
    </citation>
    <scope>NUCLEOTIDE SEQUENCE [LARGE SCALE GENOMIC DNA]</scope>
    <source>
        <strain evidence="10 11">S20-91</strain>
    </source>
</reference>
<dbReference type="OrthoDB" id="5327615at2"/>
<dbReference type="RefSeq" id="WP_105531389.1">
    <property type="nucleotide sequence ID" value="NZ_PUGF01000006.1"/>
</dbReference>
<keyword evidence="11" id="KW-1185">Reference proteome</keyword>
<dbReference type="PROSITE" id="PS51144">
    <property type="entry name" value="ALPHA_CA_2"/>
    <property type="match status" value="1"/>
</dbReference>
<evidence type="ECO:0000256" key="2">
    <source>
        <dbReference type="ARBA" id="ARBA00012925"/>
    </source>
</evidence>
<evidence type="ECO:0000256" key="3">
    <source>
        <dbReference type="ARBA" id="ARBA00022723"/>
    </source>
</evidence>
<evidence type="ECO:0000313" key="10">
    <source>
        <dbReference type="EMBL" id="PRC93734.1"/>
    </source>
</evidence>
<dbReference type="SMART" id="SM01057">
    <property type="entry name" value="Carb_anhydrase"/>
    <property type="match status" value="1"/>
</dbReference>
<dbReference type="InterPro" id="IPR023561">
    <property type="entry name" value="Carbonic_anhydrase_a-class"/>
</dbReference>
<dbReference type="EC" id="4.2.1.1" evidence="2"/>
<dbReference type="PANTHER" id="PTHR18952">
    <property type="entry name" value="CARBONIC ANHYDRASE"/>
    <property type="match status" value="1"/>
</dbReference>
<dbReference type="InterPro" id="IPR036398">
    <property type="entry name" value="CA_dom_sf"/>
</dbReference>
<evidence type="ECO:0000256" key="5">
    <source>
        <dbReference type="ARBA" id="ARBA00023239"/>
    </source>
</evidence>
<comment type="caution">
    <text evidence="10">The sequence shown here is derived from an EMBL/GenBank/DDBJ whole genome shotgun (WGS) entry which is preliminary data.</text>
</comment>
<name>A0A2S9H170_9BURK</name>
<keyword evidence="4" id="KW-0862">Zinc</keyword>
<comment type="similarity">
    <text evidence="1">Belongs to the alpha-carbonic anhydrase family.</text>
</comment>
<dbReference type="AlphaFoldDB" id="A0A2S9H170"/>
<comment type="catalytic activity">
    <reaction evidence="6">
        <text>hydrogencarbonate + H(+) = CO2 + H2O</text>
        <dbReference type="Rhea" id="RHEA:10748"/>
        <dbReference type="ChEBI" id="CHEBI:15377"/>
        <dbReference type="ChEBI" id="CHEBI:15378"/>
        <dbReference type="ChEBI" id="CHEBI:16526"/>
        <dbReference type="ChEBI" id="CHEBI:17544"/>
        <dbReference type="EC" id="4.2.1.1"/>
    </reaction>
</comment>
<dbReference type="CDD" id="cd03124">
    <property type="entry name" value="alpha_CA_prokaryotic_like"/>
    <property type="match status" value="1"/>
</dbReference>
<feature type="compositionally biased region" description="Basic and acidic residues" evidence="7">
    <location>
        <begin position="52"/>
        <end position="63"/>
    </location>
</feature>
<keyword evidence="8" id="KW-0732">Signal</keyword>
<protein>
    <recommendedName>
        <fullName evidence="2">carbonic anhydrase</fullName>
        <ecNumber evidence="2">4.2.1.1</ecNumber>
    </recommendedName>
</protein>
<dbReference type="Gene3D" id="3.10.200.10">
    <property type="entry name" value="Alpha carbonic anhydrase"/>
    <property type="match status" value="1"/>
</dbReference>
<proteinExistence type="inferred from homology"/>
<evidence type="ECO:0000256" key="6">
    <source>
        <dbReference type="ARBA" id="ARBA00048348"/>
    </source>
</evidence>
<evidence type="ECO:0000256" key="4">
    <source>
        <dbReference type="ARBA" id="ARBA00022833"/>
    </source>
</evidence>
<gene>
    <name evidence="10" type="ORF">S2091_1735</name>
</gene>
<dbReference type="PANTHER" id="PTHR18952:SF265">
    <property type="entry name" value="CARBONIC ANHYDRASE"/>
    <property type="match status" value="1"/>
</dbReference>
<organism evidence="10 11">
    <name type="scientific">Solimicrobium silvestre</name>
    <dbReference type="NCBI Taxonomy" id="2099400"/>
    <lineage>
        <taxon>Bacteria</taxon>
        <taxon>Pseudomonadati</taxon>
        <taxon>Pseudomonadota</taxon>
        <taxon>Betaproteobacteria</taxon>
        <taxon>Burkholderiales</taxon>
        <taxon>Oxalobacteraceae</taxon>
        <taxon>Solimicrobium</taxon>
    </lineage>
</organism>
<keyword evidence="5" id="KW-0456">Lyase</keyword>
<sequence>MRSSTASVLPLLCSLLCSLLIAAFFSGTTYAAEDSSPPSKPIVKDTLPIKIKPTENADGESKPKSKSSAKSAAAQHDKEEMEADELADKIAKKMAELHKENERIKAQTPMVRHPRAATSASAVSPGMPHGANLAADNIMHFVPWSYDGEGGPLRWGKIDPANAKCDTGERQSPIDIRDGIRVDLEPVIFDYKPTRFNVVDTGHTIQVNLGAGSTITILGRRYELTQFHFHKPSEERVNGRNYEMVAHLVHKDIDGKLVMLAVLIEQGKANSLIQTIWNNMPLEKNDTVQPSGTIDMYQILPANRQYYTYMGSLTTPPCTEGVLWVVFKEPIEASQDQISIFSRMYPMNARPIQNSAGRLIKESN</sequence>
<feature type="chain" id="PRO_5015647439" description="carbonic anhydrase" evidence="8">
    <location>
        <begin position="32"/>
        <end position="364"/>
    </location>
</feature>
<dbReference type="InterPro" id="IPR041891">
    <property type="entry name" value="Alpha_CA_prokaryot-like"/>
</dbReference>
<dbReference type="SUPFAM" id="SSF51069">
    <property type="entry name" value="Carbonic anhydrase"/>
    <property type="match status" value="1"/>
</dbReference>
<evidence type="ECO:0000256" key="1">
    <source>
        <dbReference type="ARBA" id="ARBA00010718"/>
    </source>
</evidence>
<evidence type="ECO:0000256" key="7">
    <source>
        <dbReference type="SAM" id="MobiDB-lite"/>
    </source>
</evidence>
<feature type="domain" description="Alpha-carbonic anhydrase" evidence="9">
    <location>
        <begin position="142"/>
        <end position="364"/>
    </location>
</feature>
<evidence type="ECO:0000259" key="9">
    <source>
        <dbReference type="PROSITE" id="PS51144"/>
    </source>
</evidence>
<evidence type="ECO:0000313" key="11">
    <source>
        <dbReference type="Proteomes" id="UP000237839"/>
    </source>
</evidence>
<dbReference type="Proteomes" id="UP000237839">
    <property type="component" value="Unassembled WGS sequence"/>
</dbReference>
<dbReference type="InterPro" id="IPR001148">
    <property type="entry name" value="CA_dom"/>
</dbReference>
<keyword evidence="3" id="KW-0479">Metal-binding</keyword>
<feature type="region of interest" description="Disordered" evidence="7">
    <location>
        <begin position="30"/>
        <end position="84"/>
    </location>
</feature>
<dbReference type="EMBL" id="PUGF01000006">
    <property type="protein sequence ID" value="PRC93734.1"/>
    <property type="molecule type" value="Genomic_DNA"/>
</dbReference>
<feature type="signal peptide" evidence="8">
    <location>
        <begin position="1"/>
        <end position="31"/>
    </location>
</feature>
<dbReference type="GO" id="GO:0008270">
    <property type="term" value="F:zinc ion binding"/>
    <property type="evidence" value="ECO:0007669"/>
    <property type="project" value="InterPro"/>
</dbReference>
<dbReference type="Pfam" id="PF00194">
    <property type="entry name" value="Carb_anhydrase"/>
    <property type="match status" value="1"/>
</dbReference>